<keyword evidence="3" id="KW-1003">Cell membrane</keyword>
<dbReference type="PANTHER" id="PTHR33281">
    <property type="entry name" value="UPF0187 PROTEIN YNEE"/>
    <property type="match status" value="1"/>
</dbReference>
<feature type="transmembrane region" description="Helical" evidence="9">
    <location>
        <begin position="50"/>
        <end position="70"/>
    </location>
</feature>
<protein>
    <recommendedName>
        <fullName evidence="14">Bestrophin</fullName>
    </recommendedName>
</protein>
<dbReference type="OrthoDB" id="445589at2"/>
<evidence type="ECO:0000256" key="9">
    <source>
        <dbReference type="SAM" id="Phobius"/>
    </source>
</evidence>
<keyword evidence="7 9" id="KW-0472">Membrane</keyword>
<evidence type="ECO:0000256" key="5">
    <source>
        <dbReference type="ARBA" id="ARBA00022989"/>
    </source>
</evidence>
<reference evidence="12 13" key="1">
    <citation type="submission" date="2019-07" db="EMBL/GenBank/DDBJ databases">
        <title>The pathways for chlorine oxyanion respiration interact through the shared metabolite chlorate.</title>
        <authorList>
            <person name="Barnum T.P."/>
            <person name="Cheng Y."/>
            <person name="Hill K.A."/>
            <person name="Lucas L.N."/>
            <person name="Carlson H.K."/>
            <person name="Coates J.D."/>
        </authorList>
    </citation>
    <scope>NUCLEOTIDE SEQUENCE [LARGE SCALE GENOMIC DNA]</scope>
    <source>
        <strain evidence="11 12">SFB-1</strain>
        <strain evidence="10 13">SFB-3</strain>
    </source>
</reference>
<keyword evidence="6" id="KW-0406">Ion transport</keyword>
<dbReference type="EMBL" id="VMNI01000001">
    <property type="protein sequence ID" value="TVO79770.1"/>
    <property type="molecule type" value="Genomic_DNA"/>
</dbReference>
<sequence length="303" mass="33416">MIVRKRQNALALLFALQGSVLPRIFPQVLCAGMFGLMVAAVHSSHFANVAQYTTSPFTLLGIALSLFLGFRNNAAYDRWWEARKQWGRMVYEVRSLVRVSEALLGATHPERRELLVWLSAFGHALRGGLRERDVRDEVAAVLGEARAANALAAQNPADYCLREAGRSLGRCFEAGCIDGQGLRILDERLTGLAEVQAASERICRTPLPYAYTLLVHRTAYLYCYLLPFGLVGSMGWFTPLFTAIVAYTFFGLDALAEELEQPFGETANALSLDAICRTVDISIAEALDEPVPEPLAPVDHILL</sequence>
<evidence type="ECO:0000256" key="8">
    <source>
        <dbReference type="ARBA" id="ARBA00034708"/>
    </source>
</evidence>
<keyword evidence="5 9" id="KW-1133">Transmembrane helix</keyword>
<keyword evidence="13" id="KW-1185">Reference proteome</keyword>
<evidence type="ECO:0000256" key="4">
    <source>
        <dbReference type="ARBA" id="ARBA00022692"/>
    </source>
</evidence>
<comment type="caution">
    <text evidence="10">The sequence shown here is derived from an EMBL/GenBank/DDBJ whole genome shotgun (WGS) entry which is preliminary data.</text>
</comment>
<accession>A0A557QZF5</accession>
<comment type="subcellular location">
    <subcellularLocation>
        <location evidence="1">Cell membrane</location>
        <topology evidence="1">Multi-pass membrane protein</topology>
    </subcellularLocation>
</comment>
<evidence type="ECO:0008006" key="14">
    <source>
        <dbReference type="Google" id="ProtNLM"/>
    </source>
</evidence>
<keyword evidence="4 9" id="KW-0812">Transmembrane</keyword>
<dbReference type="EMBL" id="VMNK01000004">
    <property type="protein sequence ID" value="TVO58291.1"/>
    <property type="molecule type" value="Genomic_DNA"/>
</dbReference>
<dbReference type="Proteomes" id="UP000318349">
    <property type="component" value="Unassembled WGS sequence"/>
</dbReference>
<evidence type="ECO:0000313" key="13">
    <source>
        <dbReference type="Proteomes" id="UP000319502"/>
    </source>
</evidence>
<dbReference type="Pfam" id="PF25539">
    <property type="entry name" value="Bestrophin_2"/>
    <property type="match status" value="1"/>
</dbReference>
<organism evidence="10 13">
    <name type="scientific">Denitromonas halophila</name>
    <dbReference type="NCBI Taxonomy" id="1629404"/>
    <lineage>
        <taxon>Bacteria</taxon>
        <taxon>Pseudomonadati</taxon>
        <taxon>Pseudomonadota</taxon>
        <taxon>Betaproteobacteria</taxon>
        <taxon>Rhodocyclales</taxon>
        <taxon>Zoogloeaceae</taxon>
        <taxon>Denitromonas</taxon>
    </lineage>
</organism>
<evidence type="ECO:0000313" key="10">
    <source>
        <dbReference type="EMBL" id="TVO58291.1"/>
    </source>
</evidence>
<evidence type="ECO:0000256" key="1">
    <source>
        <dbReference type="ARBA" id="ARBA00004651"/>
    </source>
</evidence>
<dbReference type="Proteomes" id="UP000319502">
    <property type="component" value="Unassembled WGS sequence"/>
</dbReference>
<dbReference type="GO" id="GO:0005886">
    <property type="term" value="C:plasma membrane"/>
    <property type="evidence" value="ECO:0007669"/>
    <property type="project" value="UniProtKB-SubCell"/>
</dbReference>
<keyword evidence="2" id="KW-0813">Transport</keyword>
<dbReference type="InterPro" id="IPR044669">
    <property type="entry name" value="YneE/VCCN1/2-like"/>
</dbReference>
<dbReference type="PANTHER" id="PTHR33281:SF19">
    <property type="entry name" value="VOLTAGE-DEPENDENT ANION CHANNEL-FORMING PROTEIN YNEE"/>
    <property type="match status" value="1"/>
</dbReference>
<dbReference type="AlphaFoldDB" id="A0A557QZF5"/>
<evidence type="ECO:0000256" key="7">
    <source>
        <dbReference type="ARBA" id="ARBA00023136"/>
    </source>
</evidence>
<comment type="similarity">
    <text evidence="8">Belongs to the anion channel-forming bestrophin (TC 1.A.46) family.</text>
</comment>
<evidence type="ECO:0000313" key="12">
    <source>
        <dbReference type="Proteomes" id="UP000318349"/>
    </source>
</evidence>
<proteinExistence type="inferred from homology"/>
<evidence type="ECO:0000256" key="6">
    <source>
        <dbReference type="ARBA" id="ARBA00023065"/>
    </source>
</evidence>
<evidence type="ECO:0000313" key="11">
    <source>
        <dbReference type="EMBL" id="TVO79770.1"/>
    </source>
</evidence>
<gene>
    <name evidence="11" type="ORF">FHP89_00110</name>
    <name evidence="10" type="ORF">FHP91_05785</name>
</gene>
<evidence type="ECO:0000256" key="2">
    <source>
        <dbReference type="ARBA" id="ARBA00022448"/>
    </source>
</evidence>
<name>A0A557QZF5_9RHOO</name>
<dbReference type="GO" id="GO:0005254">
    <property type="term" value="F:chloride channel activity"/>
    <property type="evidence" value="ECO:0007669"/>
    <property type="project" value="InterPro"/>
</dbReference>
<feature type="transmembrane region" description="Helical" evidence="9">
    <location>
        <begin position="221"/>
        <end position="250"/>
    </location>
</feature>
<evidence type="ECO:0000256" key="3">
    <source>
        <dbReference type="ARBA" id="ARBA00022475"/>
    </source>
</evidence>